<dbReference type="PROSITE" id="PS50109">
    <property type="entry name" value="HIS_KIN"/>
    <property type="match status" value="1"/>
</dbReference>
<dbReference type="Gene3D" id="3.30.565.10">
    <property type="entry name" value="Histidine kinase-like ATPase, C-terminal domain"/>
    <property type="match status" value="1"/>
</dbReference>
<evidence type="ECO:0000256" key="2">
    <source>
        <dbReference type="ARBA" id="ARBA00012438"/>
    </source>
</evidence>
<dbReference type="InterPro" id="IPR001789">
    <property type="entry name" value="Sig_transdc_resp-reg_receiver"/>
</dbReference>
<dbReference type="SMART" id="SM00387">
    <property type="entry name" value="HATPase_c"/>
    <property type="match status" value="1"/>
</dbReference>
<dbReference type="Gene3D" id="1.10.287.130">
    <property type="match status" value="1"/>
</dbReference>
<evidence type="ECO:0000313" key="9">
    <source>
        <dbReference type="Proteomes" id="UP001196980"/>
    </source>
</evidence>
<evidence type="ECO:0000259" key="7">
    <source>
        <dbReference type="PROSITE" id="PS50110"/>
    </source>
</evidence>
<dbReference type="InterPro" id="IPR003661">
    <property type="entry name" value="HisK_dim/P_dom"/>
</dbReference>
<feature type="domain" description="Response regulatory" evidence="7">
    <location>
        <begin position="8"/>
        <end position="124"/>
    </location>
</feature>
<dbReference type="PRINTS" id="PR00344">
    <property type="entry name" value="BCTRLSENSOR"/>
</dbReference>
<dbReference type="InterPro" id="IPR036890">
    <property type="entry name" value="HATPase_C_sf"/>
</dbReference>
<keyword evidence="9" id="KW-1185">Reference proteome</keyword>
<protein>
    <recommendedName>
        <fullName evidence="2">histidine kinase</fullName>
        <ecNumber evidence="2">2.7.13.3</ecNumber>
    </recommendedName>
</protein>
<dbReference type="InterPro" id="IPR005467">
    <property type="entry name" value="His_kinase_dom"/>
</dbReference>
<comment type="catalytic activity">
    <reaction evidence="1">
        <text>ATP + protein L-histidine = ADP + protein N-phospho-L-histidine.</text>
        <dbReference type="EC" id="2.7.13.3"/>
    </reaction>
</comment>
<dbReference type="EC" id="2.7.13.3" evidence="2"/>
<feature type="coiled-coil region" evidence="5">
    <location>
        <begin position="175"/>
        <end position="206"/>
    </location>
</feature>
<proteinExistence type="predicted"/>
<gene>
    <name evidence="8" type="ORF">HWQ67_06250</name>
</gene>
<evidence type="ECO:0000256" key="1">
    <source>
        <dbReference type="ARBA" id="ARBA00000085"/>
    </source>
</evidence>
<accession>A0ABS6RY77</accession>
<dbReference type="RefSeq" id="WP_218251811.1">
    <property type="nucleotide sequence ID" value="NZ_JABXWD010000080.1"/>
</dbReference>
<evidence type="ECO:0000259" key="6">
    <source>
        <dbReference type="PROSITE" id="PS50109"/>
    </source>
</evidence>
<dbReference type="GO" id="GO:0016301">
    <property type="term" value="F:kinase activity"/>
    <property type="evidence" value="ECO:0007669"/>
    <property type="project" value="UniProtKB-KW"/>
</dbReference>
<evidence type="ECO:0000256" key="5">
    <source>
        <dbReference type="SAM" id="Coils"/>
    </source>
</evidence>
<evidence type="ECO:0000256" key="4">
    <source>
        <dbReference type="PROSITE-ProRule" id="PRU00169"/>
    </source>
</evidence>
<dbReference type="Pfam" id="PF02518">
    <property type="entry name" value="HATPase_c"/>
    <property type="match status" value="1"/>
</dbReference>
<dbReference type="Proteomes" id="UP001196980">
    <property type="component" value="Unassembled WGS sequence"/>
</dbReference>
<evidence type="ECO:0000313" key="8">
    <source>
        <dbReference type="EMBL" id="MBV6341183.1"/>
    </source>
</evidence>
<evidence type="ECO:0000256" key="3">
    <source>
        <dbReference type="ARBA" id="ARBA00022553"/>
    </source>
</evidence>
<dbReference type="CDD" id="cd00075">
    <property type="entry name" value="HATPase"/>
    <property type="match status" value="1"/>
</dbReference>
<keyword evidence="8" id="KW-0418">Kinase</keyword>
<dbReference type="CDD" id="cd00082">
    <property type="entry name" value="HisKA"/>
    <property type="match status" value="1"/>
</dbReference>
<dbReference type="PANTHER" id="PTHR43547">
    <property type="entry name" value="TWO-COMPONENT HISTIDINE KINASE"/>
    <property type="match status" value="1"/>
</dbReference>
<dbReference type="SUPFAM" id="SSF55874">
    <property type="entry name" value="ATPase domain of HSP90 chaperone/DNA topoisomerase II/histidine kinase"/>
    <property type="match status" value="1"/>
</dbReference>
<dbReference type="InterPro" id="IPR036097">
    <property type="entry name" value="HisK_dim/P_sf"/>
</dbReference>
<dbReference type="InterPro" id="IPR011006">
    <property type="entry name" value="CheY-like_superfamily"/>
</dbReference>
<dbReference type="SMART" id="SM00448">
    <property type="entry name" value="REC"/>
    <property type="match status" value="1"/>
</dbReference>
<feature type="modified residue" description="4-aspartylphosphate" evidence="4">
    <location>
        <position position="57"/>
    </location>
</feature>
<dbReference type="InterPro" id="IPR003594">
    <property type="entry name" value="HATPase_dom"/>
</dbReference>
<keyword evidence="5" id="KW-0175">Coiled coil</keyword>
<dbReference type="Gene3D" id="3.40.50.2300">
    <property type="match status" value="1"/>
</dbReference>
<dbReference type="SUPFAM" id="SSF47384">
    <property type="entry name" value="Homodimeric domain of signal transducing histidine kinase"/>
    <property type="match status" value="1"/>
</dbReference>
<keyword evidence="8" id="KW-0808">Transferase</keyword>
<comment type="caution">
    <text evidence="8">The sequence shown here is derived from an EMBL/GenBank/DDBJ whole genome shotgun (WGS) entry which is preliminary data.</text>
</comment>
<organism evidence="8 9">
    <name type="scientific">Candidatus Magnetobacterium casense</name>
    <dbReference type="NCBI Taxonomy" id="1455061"/>
    <lineage>
        <taxon>Bacteria</taxon>
        <taxon>Pseudomonadati</taxon>
        <taxon>Nitrospirota</taxon>
        <taxon>Thermodesulfovibrionia</taxon>
        <taxon>Thermodesulfovibrionales</taxon>
        <taxon>Candidatus Magnetobacteriaceae</taxon>
        <taxon>Candidatus Magnetobacterium</taxon>
    </lineage>
</organism>
<feature type="domain" description="Histidine kinase" evidence="6">
    <location>
        <begin position="229"/>
        <end position="469"/>
    </location>
</feature>
<dbReference type="EMBL" id="JABXWD010000080">
    <property type="protein sequence ID" value="MBV6341183.1"/>
    <property type="molecule type" value="Genomic_DNA"/>
</dbReference>
<dbReference type="PROSITE" id="PS50110">
    <property type="entry name" value="RESPONSE_REGULATORY"/>
    <property type="match status" value="1"/>
</dbReference>
<reference evidence="8 9" key="1">
    <citation type="journal article" date="2020" name="J Geophys Res Biogeosci">
        <title>Magnetotaxis as an Adaptation to Enable Bacterial Shuttling of Microbial Sulfur and Sulfur Cycling Across Aquatic Oxic#Anoxic Interfaces.</title>
        <authorList>
            <person name="Li J."/>
            <person name="Liu P."/>
            <person name="Wang J."/>
            <person name="Roberts A.P."/>
            <person name="Pan Y."/>
        </authorList>
    </citation>
    <scope>NUCLEOTIDE SEQUENCE [LARGE SCALE GENOMIC DNA]</scope>
    <source>
        <strain evidence="8 9">MYR-1_YQ</strain>
    </source>
</reference>
<dbReference type="PANTHER" id="PTHR43547:SF2">
    <property type="entry name" value="HYBRID SIGNAL TRANSDUCTION HISTIDINE KINASE C"/>
    <property type="match status" value="1"/>
</dbReference>
<keyword evidence="3 4" id="KW-0597">Phosphoprotein</keyword>
<dbReference type="Pfam" id="PF00072">
    <property type="entry name" value="Response_reg"/>
    <property type="match status" value="1"/>
</dbReference>
<dbReference type="InterPro" id="IPR004358">
    <property type="entry name" value="Sig_transdc_His_kin-like_C"/>
</dbReference>
<sequence>MTDRQRNKIIVVEDSITQREMLRRFLEAEGFAVLTAKNGIEGLEAIKKHGPEIIISDVAMPLKDGYEMCRDIKNNNDLRETPVILLTQFSATEDIIRGLDCGADNFIVKPYDEKQLLNSIKFLLATRAIRKNDLLDIGIDLHLSGKSYTITSSRRQILNVLISTYESAVHQNQILMKTQAELNDKTSQLEELNRRLEERVAREIDKRIEHEYILLQQSKLAAMGEMMGMIAHQWRQPLNGLSLILQDMMDASDFDELNKAYVNKSLTDAMEQVAFMVKATDDFREFYRPSRVKENFDILGTVRDVLSIIQFQLKNQAIKFRVQCTCPQETITVENDLAIPSCSHDLMKVYGYPNELKHVFMNIINNARDAIVSRKQGNTPGCPTDGLISILISAEDDSIVVRISDNGGGIKETLMDKIFEPYYTTKDQAGTGIGLYISKLIVVKNMRGRLYAENNELGATFTMELPREKKFL</sequence>
<dbReference type="SUPFAM" id="SSF52172">
    <property type="entry name" value="CheY-like"/>
    <property type="match status" value="1"/>
</dbReference>
<name>A0ABS6RY77_9BACT</name>